<organism evidence="3 4">
    <name type="scientific">Desulforamulus profundi</name>
    <dbReference type="NCBI Taxonomy" id="1383067"/>
    <lineage>
        <taxon>Bacteria</taxon>
        <taxon>Bacillati</taxon>
        <taxon>Bacillota</taxon>
        <taxon>Clostridia</taxon>
        <taxon>Eubacteriales</taxon>
        <taxon>Peptococcaceae</taxon>
        <taxon>Desulforamulus</taxon>
    </lineage>
</organism>
<proteinExistence type="predicted"/>
<comment type="caution">
    <text evidence="3">The sequence shown here is derived from an EMBL/GenBank/DDBJ whole genome shotgun (WGS) entry which is preliminary data.</text>
</comment>
<gene>
    <name evidence="3" type="ORF">P378_05075</name>
</gene>
<evidence type="ECO:0000256" key="2">
    <source>
        <dbReference type="SAM" id="SignalP"/>
    </source>
</evidence>
<feature type="compositionally biased region" description="Basic and acidic residues" evidence="1">
    <location>
        <begin position="51"/>
        <end position="76"/>
    </location>
</feature>
<keyword evidence="4" id="KW-1185">Reference proteome</keyword>
<feature type="region of interest" description="Disordered" evidence="1">
    <location>
        <begin position="173"/>
        <end position="213"/>
    </location>
</feature>
<dbReference type="RefSeq" id="WP_099082408.1">
    <property type="nucleotide sequence ID" value="NZ_AWQQ01000031.1"/>
</dbReference>
<dbReference type="AlphaFoldDB" id="A0A2C6MA03"/>
<feature type="region of interest" description="Disordered" evidence="1">
    <location>
        <begin position="27"/>
        <end position="76"/>
    </location>
</feature>
<dbReference type="EMBL" id="AWQQ01000031">
    <property type="protein sequence ID" value="PHJ39177.1"/>
    <property type="molecule type" value="Genomic_DNA"/>
</dbReference>
<dbReference type="OrthoDB" id="9826222at2"/>
<dbReference type="Proteomes" id="UP000222564">
    <property type="component" value="Unassembled WGS sequence"/>
</dbReference>
<sequence length="213" mass="22470">MKKLRTGIITLTVASSLLVGGAFASAAPMEGKGPSDHSKKPGSTQAQKCSSEAKEAMSSKKADMTAKKEAMASKKEEMKAKKEAMAEKKEQHKKQVVTDTLHGVETTEDGQQVLMIGTGDNAAEILLTENTIILVNGEKTDASSLVAGAPLTVIKNKAGEAFLVIQLLQPASENQTTEGDTSHDEGTTTPDDTNTTDTENADTVSTVESEHTH</sequence>
<name>A0A2C6MA03_9FIRM</name>
<evidence type="ECO:0000256" key="1">
    <source>
        <dbReference type="SAM" id="MobiDB-lite"/>
    </source>
</evidence>
<evidence type="ECO:0000313" key="4">
    <source>
        <dbReference type="Proteomes" id="UP000222564"/>
    </source>
</evidence>
<feature type="chain" id="PRO_5012835590" evidence="2">
    <location>
        <begin position="27"/>
        <end position="213"/>
    </location>
</feature>
<reference evidence="3 4" key="1">
    <citation type="submission" date="2013-09" db="EMBL/GenBank/DDBJ databases">
        <title>Biodegradation of hydrocarbons in the deep terrestrial subsurface : characterization of a microbial consortium composed of two Desulfotomaculum species originating from a deep geological formation.</title>
        <authorList>
            <person name="Aullo T."/>
            <person name="Berlendis S."/>
            <person name="Lascourreges J.-F."/>
            <person name="Dessort D."/>
            <person name="Saint-Laurent S."/>
            <person name="Schraauwers B."/>
            <person name="Mas J."/>
            <person name="Magot M."/>
            <person name="Ranchou-Peyruse A."/>
        </authorList>
    </citation>
    <scope>NUCLEOTIDE SEQUENCE [LARGE SCALE GENOMIC DNA]</scope>
    <source>
        <strain evidence="3 4">Bs107</strain>
    </source>
</reference>
<feature type="compositionally biased region" description="Low complexity" evidence="1">
    <location>
        <begin position="187"/>
        <end position="203"/>
    </location>
</feature>
<accession>A0A2C6MA03</accession>
<evidence type="ECO:0000313" key="3">
    <source>
        <dbReference type="EMBL" id="PHJ39177.1"/>
    </source>
</evidence>
<protein>
    <submittedName>
        <fullName evidence="3">Uncharacterized protein</fullName>
    </submittedName>
</protein>
<keyword evidence="2" id="KW-0732">Signal</keyword>
<feature type="signal peptide" evidence="2">
    <location>
        <begin position="1"/>
        <end position="26"/>
    </location>
</feature>